<dbReference type="Gene3D" id="3.30.70.100">
    <property type="match status" value="1"/>
</dbReference>
<sequence>MPKIGIVVEFQMDPANHAAFHAIISEHARLTKQEEPGCVSFDVLQPQKKDGADLSRVMLMEVYADAAAFKAHGENPRLAKVRDSYSSLITGRTLTVCHM</sequence>
<dbReference type="SUPFAM" id="SSF54909">
    <property type="entry name" value="Dimeric alpha+beta barrel"/>
    <property type="match status" value="1"/>
</dbReference>
<dbReference type="InterPro" id="IPR007138">
    <property type="entry name" value="ABM_dom"/>
</dbReference>
<protein>
    <submittedName>
        <fullName evidence="2">Antibiotic biosynthesis monooxygenase</fullName>
    </submittedName>
</protein>
<dbReference type="PROSITE" id="PS51725">
    <property type="entry name" value="ABM"/>
    <property type="match status" value="1"/>
</dbReference>
<proteinExistence type="predicted"/>
<organism evidence="2 3">
    <name type="scientific">Rhodovarius crocodyli</name>
    <dbReference type="NCBI Taxonomy" id="1979269"/>
    <lineage>
        <taxon>Bacteria</taxon>
        <taxon>Pseudomonadati</taxon>
        <taxon>Pseudomonadota</taxon>
        <taxon>Alphaproteobacteria</taxon>
        <taxon>Acetobacterales</taxon>
        <taxon>Roseomonadaceae</taxon>
        <taxon>Rhodovarius</taxon>
    </lineage>
</organism>
<dbReference type="Pfam" id="PF03992">
    <property type="entry name" value="ABM"/>
    <property type="match status" value="1"/>
</dbReference>
<dbReference type="RefSeq" id="WP_127787760.1">
    <property type="nucleotide sequence ID" value="NZ_SACL01000003.1"/>
</dbReference>
<dbReference type="OrthoDB" id="9812754at2"/>
<dbReference type="AlphaFoldDB" id="A0A437MHJ5"/>
<dbReference type="EMBL" id="SACL01000003">
    <property type="protein sequence ID" value="RVT97113.1"/>
    <property type="molecule type" value="Genomic_DNA"/>
</dbReference>
<evidence type="ECO:0000313" key="3">
    <source>
        <dbReference type="Proteomes" id="UP000282957"/>
    </source>
</evidence>
<name>A0A437MHJ5_9PROT</name>
<keyword evidence="3" id="KW-1185">Reference proteome</keyword>
<dbReference type="GO" id="GO:0004497">
    <property type="term" value="F:monooxygenase activity"/>
    <property type="evidence" value="ECO:0007669"/>
    <property type="project" value="UniProtKB-KW"/>
</dbReference>
<evidence type="ECO:0000259" key="1">
    <source>
        <dbReference type="PROSITE" id="PS51725"/>
    </source>
</evidence>
<evidence type="ECO:0000313" key="2">
    <source>
        <dbReference type="EMBL" id="RVT97113.1"/>
    </source>
</evidence>
<gene>
    <name evidence="2" type="ORF">EOD42_12045</name>
</gene>
<reference evidence="2 3" key="1">
    <citation type="submission" date="2019-01" db="EMBL/GenBank/DDBJ databases">
        <authorList>
            <person name="Chen W.-M."/>
        </authorList>
    </citation>
    <scope>NUCLEOTIDE SEQUENCE [LARGE SCALE GENOMIC DNA]</scope>
    <source>
        <strain evidence="2 3">CCP-6</strain>
    </source>
</reference>
<feature type="domain" description="ABM" evidence="1">
    <location>
        <begin position="4"/>
        <end position="99"/>
    </location>
</feature>
<dbReference type="Proteomes" id="UP000282957">
    <property type="component" value="Unassembled WGS sequence"/>
</dbReference>
<dbReference type="InterPro" id="IPR011008">
    <property type="entry name" value="Dimeric_a/b-barrel"/>
</dbReference>
<comment type="caution">
    <text evidence="2">The sequence shown here is derived from an EMBL/GenBank/DDBJ whole genome shotgun (WGS) entry which is preliminary data.</text>
</comment>
<accession>A0A437MHJ5</accession>
<keyword evidence="2" id="KW-0560">Oxidoreductase</keyword>
<keyword evidence="2" id="KW-0503">Monooxygenase</keyword>